<dbReference type="GO" id="GO:0016020">
    <property type="term" value="C:membrane"/>
    <property type="evidence" value="ECO:0007669"/>
    <property type="project" value="UniProtKB-SubCell"/>
</dbReference>
<dbReference type="Proteomes" id="UP001329430">
    <property type="component" value="Chromosome 10"/>
</dbReference>
<dbReference type="Gene3D" id="2.70.170.10">
    <property type="entry name" value="Neurotransmitter-gated ion-channel ligand-binding domain"/>
    <property type="match status" value="1"/>
</dbReference>
<feature type="domain" description="Neurotransmitter-gated ion-channel ligand-binding" evidence="6">
    <location>
        <begin position="36"/>
        <end position="242"/>
    </location>
</feature>
<reference evidence="7 8" key="1">
    <citation type="journal article" date="2024" name="Insects">
        <title>An Improved Chromosome-Level Genome Assembly of the Firefly Pyrocoelia pectoralis.</title>
        <authorList>
            <person name="Fu X."/>
            <person name="Meyer-Rochow V.B."/>
            <person name="Ballantyne L."/>
            <person name="Zhu X."/>
        </authorList>
    </citation>
    <scope>NUCLEOTIDE SEQUENCE [LARGE SCALE GENOMIC DNA]</scope>
    <source>
        <strain evidence="7">XCY_ONT2</strain>
    </source>
</reference>
<proteinExistence type="predicted"/>
<comment type="caution">
    <text evidence="7">The sequence shown here is derived from an EMBL/GenBank/DDBJ whole genome shotgun (WGS) entry which is preliminary data.</text>
</comment>
<keyword evidence="8" id="KW-1185">Reference proteome</keyword>
<keyword evidence="2 5" id="KW-0812">Transmembrane</keyword>
<dbReference type="PRINTS" id="PR00252">
    <property type="entry name" value="NRIONCHANNEL"/>
</dbReference>
<dbReference type="SUPFAM" id="SSF63712">
    <property type="entry name" value="Nicotinic receptor ligand binding domain-like"/>
    <property type="match status" value="1"/>
</dbReference>
<sequence length="424" mass="49450">MWLNFVECVFFDHLTFDHMVTIQTGRAQLWNETNQDKLKKDLFANYDRFSKPTEHFNITKVKFGVSILHLEADERRSTVTVQSWLRMIWNDPKLQWNESDYGNVSVLRIADHEVWHPDLYLYNSASGGEPLIRFGAPNVLVYPNGEVLFVPPVEQKILCEFDLRYWPFDTQYCKLKYGSWVHHGYEIELSLYNSEARIDLSDLLLLHTWNITHTTGEVLLTTYDCCPQPYYALVFNFTITRNSHTYTTMVITPSVVSTFFLLTQFGLPPYAKEKIILNGCSLVLLNLFLLYFNHQIYTAGAQTPLIVLFYSSSLYIAGLTTLSAVVTSWMCTVRNTNKPLSNCLRKLLQTFVKWLFIEQYPCVSTYQERGELDEIKDDEDTDKKHTHTHTNLIQNEWTILAVCIDRLLFIMCIFTFIILAIRLS</sequence>
<feature type="transmembrane region" description="Helical" evidence="5">
    <location>
        <begin position="397"/>
        <end position="421"/>
    </location>
</feature>
<dbReference type="InterPro" id="IPR038050">
    <property type="entry name" value="Neuro_actylchol_rec"/>
</dbReference>
<dbReference type="CDD" id="cd18997">
    <property type="entry name" value="LGIC_ECD_nAChR"/>
    <property type="match status" value="1"/>
</dbReference>
<dbReference type="InterPro" id="IPR006201">
    <property type="entry name" value="Neur_channel"/>
</dbReference>
<evidence type="ECO:0000256" key="3">
    <source>
        <dbReference type="ARBA" id="ARBA00022989"/>
    </source>
</evidence>
<accession>A0AAN7UT34</accession>
<evidence type="ECO:0000256" key="2">
    <source>
        <dbReference type="ARBA" id="ARBA00022692"/>
    </source>
</evidence>
<feature type="transmembrane region" description="Helical" evidence="5">
    <location>
        <begin position="275"/>
        <end position="293"/>
    </location>
</feature>
<keyword evidence="3 5" id="KW-1133">Transmembrane helix</keyword>
<dbReference type="FunFam" id="2.70.170.10:FF:000028">
    <property type="entry name" value="AcetylCholine Receptor"/>
    <property type="match status" value="1"/>
</dbReference>
<feature type="transmembrane region" description="Helical" evidence="5">
    <location>
        <begin position="305"/>
        <end position="330"/>
    </location>
</feature>
<evidence type="ECO:0000313" key="7">
    <source>
        <dbReference type="EMBL" id="KAK5638080.1"/>
    </source>
</evidence>
<gene>
    <name evidence="7" type="ORF">RI129_012375</name>
</gene>
<dbReference type="InterPro" id="IPR036734">
    <property type="entry name" value="Neur_chan_lig-bd_sf"/>
</dbReference>
<evidence type="ECO:0000256" key="1">
    <source>
        <dbReference type="ARBA" id="ARBA00004141"/>
    </source>
</evidence>
<dbReference type="SUPFAM" id="SSF90112">
    <property type="entry name" value="Neurotransmitter-gated ion-channel transmembrane pore"/>
    <property type="match status" value="1"/>
</dbReference>
<comment type="subcellular location">
    <subcellularLocation>
        <location evidence="1">Membrane</location>
        <topology evidence="1">Multi-pass membrane protein</topology>
    </subcellularLocation>
</comment>
<dbReference type="InterPro" id="IPR006202">
    <property type="entry name" value="Neur_chan_lig-bd"/>
</dbReference>
<dbReference type="GO" id="GO:0005230">
    <property type="term" value="F:extracellular ligand-gated monoatomic ion channel activity"/>
    <property type="evidence" value="ECO:0007669"/>
    <property type="project" value="InterPro"/>
</dbReference>
<evidence type="ECO:0000313" key="8">
    <source>
        <dbReference type="Proteomes" id="UP001329430"/>
    </source>
</evidence>
<dbReference type="Pfam" id="PF02931">
    <property type="entry name" value="Neur_chan_LBD"/>
    <property type="match status" value="1"/>
</dbReference>
<dbReference type="GO" id="GO:0004888">
    <property type="term" value="F:transmembrane signaling receptor activity"/>
    <property type="evidence" value="ECO:0007669"/>
    <property type="project" value="InterPro"/>
</dbReference>
<dbReference type="EMBL" id="JAVRBK010000010">
    <property type="protein sequence ID" value="KAK5638080.1"/>
    <property type="molecule type" value="Genomic_DNA"/>
</dbReference>
<feature type="transmembrane region" description="Helical" evidence="5">
    <location>
        <begin position="245"/>
        <end position="263"/>
    </location>
</feature>
<evidence type="ECO:0000256" key="4">
    <source>
        <dbReference type="ARBA" id="ARBA00023136"/>
    </source>
</evidence>
<keyword evidence="4 5" id="KW-0472">Membrane</keyword>
<name>A0AAN7UT34_9COLE</name>
<dbReference type="InterPro" id="IPR036719">
    <property type="entry name" value="Neuro-gated_channel_TM_sf"/>
</dbReference>
<dbReference type="Gene3D" id="1.20.58.390">
    <property type="entry name" value="Neurotransmitter-gated ion-channel transmembrane domain"/>
    <property type="match status" value="1"/>
</dbReference>
<organism evidence="7 8">
    <name type="scientific">Pyrocoelia pectoralis</name>
    <dbReference type="NCBI Taxonomy" id="417401"/>
    <lineage>
        <taxon>Eukaryota</taxon>
        <taxon>Metazoa</taxon>
        <taxon>Ecdysozoa</taxon>
        <taxon>Arthropoda</taxon>
        <taxon>Hexapoda</taxon>
        <taxon>Insecta</taxon>
        <taxon>Pterygota</taxon>
        <taxon>Neoptera</taxon>
        <taxon>Endopterygota</taxon>
        <taxon>Coleoptera</taxon>
        <taxon>Polyphaga</taxon>
        <taxon>Elateriformia</taxon>
        <taxon>Elateroidea</taxon>
        <taxon>Lampyridae</taxon>
        <taxon>Lampyrinae</taxon>
        <taxon>Pyrocoelia</taxon>
    </lineage>
</organism>
<protein>
    <recommendedName>
        <fullName evidence="6">Neurotransmitter-gated ion-channel ligand-binding domain-containing protein</fullName>
    </recommendedName>
</protein>
<dbReference type="PANTHER" id="PTHR18945">
    <property type="entry name" value="NEUROTRANSMITTER GATED ION CHANNEL"/>
    <property type="match status" value="1"/>
</dbReference>
<dbReference type="AlphaFoldDB" id="A0AAN7UT34"/>
<evidence type="ECO:0000256" key="5">
    <source>
        <dbReference type="SAM" id="Phobius"/>
    </source>
</evidence>
<evidence type="ECO:0000259" key="6">
    <source>
        <dbReference type="Pfam" id="PF02931"/>
    </source>
</evidence>